<dbReference type="OrthoDB" id="418495at2759"/>
<dbReference type="Pfam" id="PF04784">
    <property type="entry name" value="DUF547"/>
    <property type="match status" value="1"/>
</dbReference>
<dbReference type="EMBL" id="JAPFFK010000019">
    <property type="protein sequence ID" value="KAJ6684519.1"/>
    <property type="molecule type" value="Genomic_DNA"/>
</dbReference>
<dbReference type="InterPro" id="IPR006869">
    <property type="entry name" value="DUF547"/>
</dbReference>
<feature type="domain" description="Ternary complex factor MIP1 leucine-zipper" evidence="3">
    <location>
        <begin position="69"/>
        <end position="118"/>
    </location>
</feature>
<sequence>MTGPDGRSFSSSCPSISHLSSSSDPDTDMLSGVLNMSPNLSSLSNSIAKLESTVSLEASRNWDSENTGGCSSIISIPSDHTPTPKSSAVLRKEIATLEAEILHLERYLLSLYRTAFNEQLPGFSNMTKYHLQYKTGSPLQSPHSLKVHQQTGDFIHHDQSSPAHGWSGSSSQSCIASLQSTSTMEQKKVDSGRRSLADHLGASCLVNDHDTPDRLSEDIVRCISSIYCRLCNPLHSQLGSAASPTSSLSSSSIFSSRNPYDNCSPRCNGDAMFQHQLQGLKGESGPYDTMLEVLKICLDDGSFNYAATMLKKFRSLVQRLEKLDPRKLKREEKLAFWINIHNALVMHAYLAYGTHNRVKSASILKAAYNVGGQGINACIIQSSILGIRSHYSEPWLQALFSPGRKSKTGNIRHVYALEYPEPLVHFALCSGAYSDPAVRVYTSKNIFQELKVAKEEFIQSKVYVHKESKIFLPKILWYFGKDMSVDTEGVMEVISECLTQGQVKAMRKCMRGKANKCIHWLSQSSSFRYVIDGELAKARTMVWSDLLIKEHIVPV</sequence>
<dbReference type="InterPro" id="IPR025757">
    <property type="entry name" value="MIP1_Leuzipper"/>
</dbReference>
<proteinExistence type="predicted"/>
<dbReference type="EMBL" id="JAPFFK010000019">
    <property type="protein sequence ID" value="KAJ6684518.1"/>
    <property type="molecule type" value="Genomic_DNA"/>
</dbReference>
<feature type="compositionally biased region" description="Low complexity" evidence="1">
    <location>
        <begin position="8"/>
        <end position="23"/>
    </location>
</feature>
<dbReference type="Proteomes" id="UP001151532">
    <property type="component" value="Chromosome 2"/>
</dbReference>
<dbReference type="AlphaFoldDB" id="A0A9Q0PA82"/>
<reference evidence="4" key="1">
    <citation type="submission" date="2022-11" db="EMBL/GenBank/DDBJ databases">
        <authorList>
            <person name="Hyden B.L."/>
            <person name="Feng K."/>
            <person name="Yates T."/>
            <person name="Jawdy S."/>
            <person name="Smart L.B."/>
            <person name="Muchero W."/>
        </authorList>
    </citation>
    <scope>NUCLEOTIDE SEQUENCE</scope>
    <source>
        <tissue evidence="4">Shoot tip</tissue>
    </source>
</reference>
<dbReference type="Pfam" id="PF14389">
    <property type="entry name" value="Lzipper-MIP1"/>
    <property type="match status" value="1"/>
</dbReference>
<evidence type="ECO:0000313" key="5">
    <source>
        <dbReference type="Proteomes" id="UP001151532"/>
    </source>
</evidence>
<organism evidence="4 5">
    <name type="scientific">Salix purpurea</name>
    <name type="common">Purple osier willow</name>
    <dbReference type="NCBI Taxonomy" id="77065"/>
    <lineage>
        <taxon>Eukaryota</taxon>
        <taxon>Viridiplantae</taxon>
        <taxon>Streptophyta</taxon>
        <taxon>Embryophyta</taxon>
        <taxon>Tracheophyta</taxon>
        <taxon>Spermatophyta</taxon>
        <taxon>Magnoliopsida</taxon>
        <taxon>eudicotyledons</taxon>
        <taxon>Gunneridae</taxon>
        <taxon>Pentapetalae</taxon>
        <taxon>rosids</taxon>
        <taxon>fabids</taxon>
        <taxon>Malpighiales</taxon>
        <taxon>Salicaceae</taxon>
        <taxon>Saliceae</taxon>
        <taxon>Salix</taxon>
    </lineage>
</organism>
<keyword evidence="5" id="KW-1185">Reference proteome</keyword>
<dbReference type="EMBL" id="JAPFFK010000019">
    <property type="protein sequence ID" value="KAJ6684520.1"/>
    <property type="molecule type" value="Genomic_DNA"/>
</dbReference>
<dbReference type="PANTHER" id="PTHR23054:SF15">
    <property type="entry name" value="OS08G0515700 PROTEIN"/>
    <property type="match status" value="1"/>
</dbReference>
<evidence type="ECO:0008006" key="6">
    <source>
        <dbReference type="Google" id="ProtNLM"/>
    </source>
</evidence>
<name>A0A9Q0PA82_SALPP</name>
<evidence type="ECO:0000259" key="3">
    <source>
        <dbReference type="Pfam" id="PF14389"/>
    </source>
</evidence>
<evidence type="ECO:0000256" key="1">
    <source>
        <dbReference type="SAM" id="MobiDB-lite"/>
    </source>
</evidence>
<evidence type="ECO:0000259" key="2">
    <source>
        <dbReference type="Pfam" id="PF04784"/>
    </source>
</evidence>
<evidence type="ECO:0000313" key="4">
    <source>
        <dbReference type="EMBL" id="KAJ6684520.1"/>
    </source>
</evidence>
<accession>A0A9Q0PA82</accession>
<feature type="region of interest" description="Disordered" evidence="1">
    <location>
        <begin position="1"/>
        <end position="33"/>
    </location>
</feature>
<dbReference type="PANTHER" id="PTHR23054">
    <property type="entry name" value="TERNARY COMPLEX FACTOR MIP1, LEUCINE-ZIPPER-RELATED"/>
    <property type="match status" value="1"/>
</dbReference>
<reference evidence="4" key="2">
    <citation type="journal article" date="2023" name="Int. J. Mol. Sci.">
        <title>De Novo Assembly and Annotation of 11 Diverse Shrub Willow (Salix) Genomes Reveals Novel Gene Organization in Sex-Linked Regions.</title>
        <authorList>
            <person name="Hyden B."/>
            <person name="Feng K."/>
            <person name="Yates T.B."/>
            <person name="Jawdy S."/>
            <person name="Cereghino C."/>
            <person name="Smart L.B."/>
            <person name="Muchero W."/>
        </authorList>
    </citation>
    <scope>NUCLEOTIDE SEQUENCE</scope>
    <source>
        <tissue evidence="4">Shoot tip</tissue>
    </source>
</reference>
<dbReference type="EMBL" id="JAPFFK010000019">
    <property type="protein sequence ID" value="KAJ6684517.1"/>
    <property type="molecule type" value="Genomic_DNA"/>
</dbReference>
<feature type="domain" description="DUF547" evidence="2">
    <location>
        <begin position="326"/>
        <end position="458"/>
    </location>
</feature>
<protein>
    <recommendedName>
        <fullName evidence="6">DUF547 domain-containing protein</fullName>
    </recommendedName>
</protein>
<gene>
    <name evidence="4" type="ORF">OIU79_014801</name>
</gene>
<comment type="caution">
    <text evidence="4">The sequence shown here is derived from an EMBL/GenBank/DDBJ whole genome shotgun (WGS) entry which is preliminary data.</text>
</comment>